<keyword evidence="3" id="KW-1185">Reference proteome</keyword>
<dbReference type="Proteomes" id="UP001165121">
    <property type="component" value="Unassembled WGS sequence"/>
</dbReference>
<protein>
    <submittedName>
        <fullName evidence="2">Unnamed protein product</fullName>
    </submittedName>
</protein>
<feature type="region of interest" description="Disordered" evidence="1">
    <location>
        <begin position="1"/>
        <end position="22"/>
    </location>
</feature>
<sequence>MSAAVTPAFFADTGADGDGVSRRSRLACRTPTSAGTCYVADGGQVGDHCGTPAVLQCMEDTQGCRNARGPHDWETESRVALVDGA</sequence>
<gene>
    <name evidence="2" type="ORF">Pfra01_002989400</name>
</gene>
<comment type="caution">
    <text evidence="2">The sequence shown here is derived from an EMBL/GenBank/DDBJ whole genome shotgun (WGS) entry which is preliminary data.</text>
</comment>
<accession>A0A9W6YMI6</accession>
<organism evidence="2 3">
    <name type="scientific">Phytophthora fragariaefolia</name>
    <dbReference type="NCBI Taxonomy" id="1490495"/>
    <lineage>
        <taxon>Eukaryota</taxon>
        <taxon>Sar</taxon>
        <taxon>Stramenopiles</taxon>
        <taxon>Oomycota</taxon>
        <taxon>Peronosporomycetes</taxon>
        <taxon>Peronosporales</taxon>
        <taxon>Peronosporaceae</taxon>
        <taxon>Phytophthora</taxon>
    </lineage>
</organism>
<name>A0A9W6YMI6_9STRA</name>
<dbReference type="AlphaFoldDB" id="A0A9W6YMI6"/>
<proteinExistence type="predicted"/>
<evidence type="ECO:0000313" key="2">
    <source>
        <dbReference type="EMBL" id="GMG16781.1"/>
    </source>
</evidence>
<evidence type="ECO:0000256" key="1">
    <source>
        <dbReference type="SAM" id="MobiDB-lite"/>
    </source>
</evidence>
<reference evidence="2" key="1">
    <citation type="submission" date="2023-04" db="EMBL/GenBank/DDBJ databases">
        <title>Phytophthora fragariaefolia NBRC 109709.</title>
        <authorList>
            <person name="Ichikawa N."/>
            <person name="Sato H."/>
            <person name="Tonouchi N."/>
        </authorList>
    </citation>
    <scope>NUCLEOTIDE SEQUENCE</scope>
    <source>
        <strain evidence="2">NBRC 109709</strain>
    </source>
</reference>
<dbReference type="EMBL" id="BSXT01018956">
    <property type="protein sequence ID" value="GMG16781.1"/>
    <property type="molecule type" value="Genomic_DNA"/>
</dbReference>
<evidence type="ECO:0000313" key="3">
    <source>
        <dbReference type="Proteomes" id="UP001165121"/>
    </source>
</evidence>